<feature type="domain" description="ABC transmembrane type-1" evidence="12">
    <location>
        <begin position="909"/>
        <end position="1186"/>
    </location>
</feature>
<evidence type="ECO:0000256" key="5">
    <source>
        <dbReference type="ARBA" id="ARBA00022840"/>
    </source>
</evidence>
<evidence type="ECO:0000256" key="9">
    <source>
        <dbReference type="SAM" id="MobiDB-lite"/>
    </source>
</evidence>
<dbReference type="InterPro" id="IPR044726">
    <property type="entry name" value="ABCC_6TM_D2"/>
</dbReference>
<dbReference type="InterPro" id="IPR036640">
    <property type="entry name" value="ABC1_TM_sf"/>
</dbReference>
<dbReference type="InterPro" id="IPR011527">
    <property type="entry name" value="ABC1_TM_dom"/>
</dbReference>
<dbReference type="Pfam" id="PF00664">
    <property type="entry name" value="ABC_membrane"/>
    <property type="match status" value="2"/>
</dbReference>
<evidence type="ECO:0000256" key="7">
    <source>
        <dbReference type="ARBA" id="ARBA00023136"/>
    </source>
</evidence>
<feature type="domain" description="ABC transporter" evidence="11">
    <location>
        <begin position="1223"/>
        <end position="1484"/>
    </location>
</feature>
<dbReference type="CDD" id="cd18579">
    <property type="entry name" value="ABC_6TM_ABCC_D1"/>
    <property type="match status" value="1"/>
</dbReference>
<feature type="transmembrane region" description="Helical" evidence="10">
    <location>
        <begin position="309"/>
        <end position="333"/>
    </location>
</feature>
<dbReference type="GO" id="GO:0016020">
    <property type="term" value="C:membrane"/>
    <property type="evidence" value="ECO:0007669"/>
    <property type="project" value="UniProtKB-SubCell"/>
</dbReference>
<dbReference type="GO" id="GO:0016887">
    <property type="term" value="F:ATP hydrolysis activity"/>
    <property type="evidence" value="ECO:0007669"/>
    <property type="project" value="InterPro"/>
</dbReference>
<evidence type="ECO:0000256" key="3">
    <source>
        <dbReference type="ARBA" id="ARBA00022692"/>
    </source>
</evidence>
<organism evidence="13 14">
    <name type="scientific">Apodospora peruviana</name>
    <dbReference type="NCBI Taxonomy" id="516989"/>
    <lineage>
        <taxon>Eukaryota</taxon>
        <taxon>Fungi</taxon>
        <taxon>Dikarya</taxon>
        <taxon>Ascomycota</taxon>
        <taxon>Pezizomycotina</taxon>
        <taxon>Sordariomycetes</taxon>
        <taxon>Sordariomycetidae</taxon>
        <taxon>Sordariales</taxon>
        <taxon>Lasiosphaeriaceae</taxon>
        <taxon>Apodospora</taxon>
    </lineage>
</organism>
<dbReference type="InterPro" id="IPR017871">
    <property type="entry name" value="ABC_transporter-like_CS"/>
</dbReference>
<dbReference type="InterPro" id="IPR003439">
    <property type="entry name" value="ABC_transporter-like_ATP-bd"/>
</dbReference>
<dbReference type="GO" id="GO:0140359">
    <property type="term" value="F:ABC-type transporter activity"/>
    <property type="evidence" value="ECO:0007669"/>
    <property type="project" value="InterPro"/>
</dbReference>
<dbReference type="Gene3D" id="3.40.50.300">
    <property type="entry name" value="P-loop containing nucleotide triphosphate hydrolases"/>
    <property type="match status" value="2"/>
</dbReference>
<dbReference type="SUPFAM" id="SSF90123">
    <property type="entry name" value="ABC transporter transmembrane region"/>
    <property type="match status" value="2"/>
</dbReference>
<protein>
    <submittedName>
        <fullName evidence="13">ABC transporter</fullName>
    </submittedName>
</protein>
<dbReference type="PANTHER" id="PTHR24223">
    <property type="entry name" value="ATP-BINDING CASSETTE SUB-FAMILY C"/>
    <property type="match status" value="1"/>
</dbReference>
<dbReference type="InterPro" id="IPR003593">
    <property type="entry name" value="AAA+_ATPase"/>
</dbReference>
<keyword evidence="2" id="KW-0813">Transport</keyword>
<accession>A0AAE0LY05</accession>
<proteinExistence type="predicted"/>
<feature type="transmembrane region" description="Helical" evidence="10">
    <location>
        <begin position="158"/>
        <end position="177"/>
    </location>
</feature>
<feature type="transmembrane region" description="Helical" evidence="10">
    <location>
        <begin position="31"/>
        <end position="55"/>
    </location>
</feature>
<keyword evidence="7 10" id="KW-0472">Membrane</keyword>
<reference evidence="13" key="1">
    <citation type="journal article" date="2023" name="Mol. Phylogenet. Evol.">
        <title>Genome-scale phylogeny and comparative genomics of the fungal order Sordariales.</title>
        <authorList>
            <person name="Hensen N."/>
            <person name="Bonometti L."/>
            <person name="Westerberg I."/>
            <person name="Brannstrom I.O."/>
            <person name="Guillou S."/>
            <person name="Cros-Aarteil S."/>
            <person name="Calhoun S."/>
            <person name="Haridas S."/>
            <person name="Kuo A."/>
            <person name="Mondo S."/>
            <person name="Pangilinan J."/>
            <person name="Riley R."/>
            <person name="LaButti K."/>
            <person name="Andreopoulos B."/>
            <person name="Lipzen A."/>
            <person name="Chen C."/>
            <person name="Yan M."/>
            <person name="Daum C."/>
            <person name="Ng V."/>
            <person name="Clum A."/>
            <person name="Steindorff A."/>
            <person name="Ohm R.A."/>
            <person name="Martin F."/>
            <person name="Silar P."/>
            <person name="Natvig D.O."/>
            <person name="Lalanne C."/>
            <person name="Gautier V."/>
            <person name="Ament-Velasquez S.L."/>
            <person name="Kruys A."/>
            <person name="Hutchinson M.I."/>
            <person name="Powell A.J."/>
            <person name="Barry K."/>
            <person name="Miller A.N."/>
            <person name="Grigoriev I.V."/>
            <person name="Debuchy R."/>
            <person name="Gladieux P."/>
            <person name="Hiltunen Thoren M."/>
            <person name="Johannesson H."/>
        </authorList>
    </citation>
    <scope>NUCLEOTIDE SEQUENCE</scope>
    <source>
        <strain evidence="13">CBS 118394</strain>
    </source>
</reference>
<feature type="transmembrane region" description="Helical" evidence="10">
    <location>
        <begin position="944"/>
        <end position="965"/>
    </location>
</feature>
<dbReference type="PROSITE" id="PS00211">
    <property type="entry name" value="ABC_TRANSPORTER_1"/>
    <property type="match status" value="2"/>
</dbReference>
<dbReference type="FunFam" id="1.20.1560.10:FF:000055">
    <property type="entry name" value="ABC multidrug transporter (Eurofung)"/>
    <property type="match status" value="1"/>
</dbReference>
<feature type="transmembrane region" description="Helical" evidence="10">
    <location>
        <begin position="67"/>
        <end position="87"/>
    </location>
</feature>
<feature type="transmembrane region" description="Helical" evidence="10">
    <location>
        <begin position="1045"/>
        <end position="1065"/>
    </location>
</feature>
<keyword evidence="14" id="KW-1185">Reference proteome</keyword>
<evidence type="ECO:0000256" key="10">
    <source>
        <dbReference type="SAM" id="Phobius"/>
    </source>
</evidence>
<feature type="transmembrane region" description="Helical" evidence="10">
    <location>
        <begin position="99"/>
        <end position="117"/>
    </location>
</feature>
<feature type="transmembrane region" description="Helical" evidence="10">
    <location>
        <begin position="898"/>
        <end position="924"/>
    </location>
</feature>
<dbReference type="InterPro" id="IPR044746">
    <property type="entry name" value="ABCC_6TM_D1"/>
</dbReference>
<dbReference type="Gene3D" id="1.20.1560.10">
    <property type="entry name" value="ABC transporter type 1, transmembrane domain"/>
    <property type="match status" value="2"/>
</dbReference>
<keyword evidence="5" id="KW-0067">ATP-binding</keyword>
<keyword evidence="6 10" id="KW-1133">Transmembrane helix</keyword>
<dbReference type="InterPro" id="IPR027417">
    <property type="entry name" value="P-loop_NTPase"/>
</dbReference>
<gene>
    <name evidence="13" type="ORF">B0H66DRAFT_596226</name>
</gene>
<feature type="transmembrane region" description="Helical" evidence="10">
    <location>
        <begin position="129"/>
        <end position="146"/>
    </location>
</feature>
<evidence type="ECO:0000313" key="14">
    <source>
        <dbReference type="Proteomes" id="UP001283341"/>
    </source>
</evidence>
<feature type="transmembrane region" description="Helical" evidence="10">
    <location>
        <begin position="1129"/>
        <end position="1150"/>
    </location>
</feature>
<dbReference type="CDD" id="cd18580">
    <property type="entry name" value="ABC_6TM_ABCC_D2"/>
    <property type="match status" value="1"/>
</dbReference>
<feature type="transmembrane region" description="Helical" evidence="10">
    <location>
        <begin position="525"/>
        <end position="546"/>
    </location>
</feature>
<sequence>MSSCTSDLTFGPSVSAHCRGGFDFTIKFEDIVLSLLPSSVFVVLAIARISYLFRAEPVTRGLWYRQLVKVVFATAYTALHLAVLILGTQLENETQLSTAARSLAFVSSVLILPLTILEDGRSKRPSFLLGVYLFFSALFDVVQTRTRWLVSVDDFDHVVLARLYTAAVAAKVVLLLLESQRKPTHANRSPEETSGPFGLVIYRWLGPLFFKGYRNVLSLNGLERLDEHIATDGLHEKLSARLPSGQEKRNMPRFTLAKALARTLLGPLLLSTLPRLCLVGFRFCQPFLVHSVLDYMEHYTDEDPAFKNAGYGFIGAAVFIFFGVAVSTALYWYCHERFISMTRGGLVAVIYERLIQLRTVDLNDSAAVTLMSTDIERIRFGLLNLHEFWAVPIEVALASWLLYNQLGVAFVAPLVVVICSVACSSVLNRYTGPRQKLWMERIQTRVAETAHMLSNMKQLKISALAQPVEESIQQLRENELQAAAKFRRLYVSNMAFGFAPMAICPVITFAITGRNLDTGTIFTSLAYLVLLANPLGDLFGEIPYLLAAFTSLDRIQEFLSKEGQSHHRHFAPPGSSSSSDSSGPKKSISPYISIDKANIGWTKDSLVFQDTTIHIQAASLTMLVGPVGSGKSTLCKALLAEIPFTDAPVQIGTAEHQFKAAFCDQAPYINNNSIRDNIIGPTPFDETRYREAVKASMLEQDLKTLPKGDGTVVGSGGVTLSGGQKQRIAIARALYQPAANFYVFDDSLSGLDADTELEVFTRVFGPDGILRRRKATVVLATHSVKHLPQADNIVVLGADSTVRYEGNYAGLIAAGIREHNEHHHPRKSKSDVIETITVKRAFQQDEEILEEVIQEDMELPSKEEYTAISDVEVPLPNNNSSFLSDKDRMTGDSTVYRYYLASLGKMSIIAFTIFGIGWGFFYNFGYIWLRFWSRDTSETNSRSFYLGIYGVWQFGGLASIILCYWTSYTMMAKISGSRLHRSALRSVIHAPLSFSTATDIGVITNLFSQDMTLIDNELPVAVTNLALDICNALGIAAVIATSSPYLAISYPVLMVVLYLVQKFYLRTARQLRLLDLEAKSPLYTHFLDTAKGLATIRAFGWKDDSTRAAFNKLDASQKPAYLLAMVQRWLLFVLLCIVAVLAILVVTLATQTTSQSTGFTGASLVSLMTFGDILNYIIRWWTQLETSIGAVTRLKALNDKVLPESFGDETQPVAPEWPARGVIEIEDVSASYGNKHTPDHLQPSLEQEKASNLVLANLSLSIGAGEKVAICGRSGSFRSGKSSLILLLLRMLDPLPSSSKNILVDGVRLHSISRAAVRNSVIAMSQDPVFLPGEISLKGQLDPFNVSTAAESHAVLHLVGLGNLAITEFGLDEILHPESLSGGQKQLFNLARTILRARARSRDQGGILLLDEVSASVDEQTEKTMLRIIMDEFESYTIIMVSHRLEMVMDFDTVLVMDRGRLMERGRPKVLAADERTQFGQLCIAGSLGRT</sequence>
<dbReference type="Pfam" id="PF00005">
    <property type="entry name" value="ABC_tran"/>
    <property type="match status" value="2"/>
</dbReference>
<feature type="transmembrane region" description="Helical" evidence="10">
    <location>
        <begin position="495"/>
        <end position="513"/>
    </location>
</feature>
<evidence type="ECO:0000259" key="12">
    <source>
        <dbReference type="PROSITE" id="PS50929"/>
    </source>
</evidence>
<comment type="function">
    <text evidence="8">ABC-type transporter; part of the gene cluster that mediates the biosynthesis of the phomopsins, a group of hexapeptide mycotoxins which infects lupins and causes lupinosis disease in livestock.</text>
</comment>
<dbReference type="InterPro" id="IPR056227">
    <property type="entry name" value="TMD0_ABC"/>
</dbReference>
<keyword evidence="4" id="KW-0547">Nucleotide-binding</keyword>
<comment type="subcellular location">
    <subcellularLocation>
        <location evidence="1">Membrane</location>
        <topology evidence="1">Multi-pass membrane protein</topology>
    </subcellularLocation>
</comment>
<evidence type="ECO:0000256" key="2">
    <source>
        <dbReference type="ARBA" id="ARBA00022448"/>
    </source>
</evidence>
<dbReference type="Pfam" id="PF24357">
    <property type="entry name" value="TMD0_ABC"/>
    <property type="match status" value="1"/>
</dbReference>
<dbReference type="Proteomes" id="UP001283341">
    <property type="component" value="Unassembled WGS sequence"/>
</dbReference>
<reference evidence="13" key="2">
    <citation type="submission" date="2023-06" db="EMBL/GenBank/DDBJ databases">
        <authorList>
            <consortium name="Lawrence Berkeley National Laboratory"/>
            <person name="Haridas S."/>
            <person name="Hensen N."/>
            <person name="Bonometti L."/>
            <person name="Westerberg I."/>
            <person name="Brannstrom I.O."/>
            <person name="Guillou S."/>
            <person name="Cros-Aarteil S."/>
            <person name="Calhoun S."/>
            <person name="Kuo A."/>
            <person name="Mondo S."/>
            <person name="Pangilinan J."/>
            <person name="Riley R."/>
            <person name="Labutti K."/>
            <person name="Andreopoulos B."/>
            <person name="Lipzen A."/>
            <person name="Chen C."/>
            <person name="Yanf M."/>
            <person name="Daum C."/>
            <person name="Ng V."/>
            <person name="Clum A."/>
            <person name="Steindorff A."/>
            <person name="Ohm R."/>
            <person name="Martin F."/>
            <person name="Silar P."/>
            <person name="Natvig D."/>
            <person name="Lalanne C."/>
            <person name="Gautier V."/>
            <person name="Ament-Velasquez S.L."/>
            <person name="Kruys A."/>
            <person name="Hutchinson M.I."/>
            <person name="Powell A.J."/>
            <person name="Barry K."/>
            <person name="Miller A.N."/>
            <person name="Grigoriev I.V."/>
            <person name="Debuchy R."/>
            <person name="Gladieux P."/>
            <person name="Thoren M.H."/>
            <person name="Johannesson H."/>
        </authorList>
    </citation>
    <scope>NUCLEOTIDE SEQUENCE</scope>
    <source>
        <strain evidence="13">CBS 118394</strain>
    </source>
</reference>
<dbReference type="InterPro" id="IPR050173">
    <property type="entry name" value="ABC_transporter_C-like"/>
</dbReference>
<feature type="compositionally biased region" description="Low complexity" evidence="9">
    <location>
        <begin position="572"/>
        <end position="586"/>
    </location>
</feature>
<feature type="region of interest" description="Disordered" evidence="9">
    <location>
        <begin position="565"/>
        <end position="586"/>
    </location>
</feature>
<evidence type="ECO:0000256" key="1">
    <source>
        <dbReference type="ARBA" id="ARBA00004141"/>
    </source>
</evidence>
<comment type="caution">
    <text evidence="13">The sequence shown here is derived from an EMBL/GenBank/DDBJ whole genome shotgun (WGS) entry which is preliminary data.</text>
</comment>
<feature type="domain" description="ABC transmembrane type-1" evidence="12">
    <location>
        <begin position="276"/>
        <end position="547"/>
    </location>
</feature>
<evidence type="ECO:0000256" key="6">
    <source>
        <dbReference type="ARBA" id="ARBA00022989"/>
    </source>
</evidence>
<keyword evidence="3 10" id="KW-0812">Transmembrane</keyword>
<feature type="domain" description="ABC transporter" evidence="11">
    <location>
        <begin position="589"/>
        <end position="824"/>
    </location>
</feature>
<dbReference type="PROSITE" id="PS50893">
    <property type="entry name" value="ABC_TRANSPORTER_2"/>
    <property type="match status" value="2"/>
</dbReference>
<evidence type="ECO:0000256" key="4">
    <source>
        <dbReference type="ARBA" id="ARBA00022741"/>
    </source>
</evidence>
<evidence type="ECO:0000259" key="11">
    <source>
        <dbReference type="PROSITE" id="PS50893"/>
    </source>
</evidence>
<dbReference type="PANTHER" id="PTHR24223:SF345">
    <property type="entry name" value="ABC MULTIDRUG TRANSPORTER (EUROFUNG)"/>
    <property type="match status" value="1"/>
</dbReference>
<feature type="transmembrane region" description="Helical" evidence="10">
    <location>
        <begin position="268"/>
        <end position="289"/>
    </location>
</feature>
<dbReference type="GO" id="GO:0005524">
    <property type="term" value="F:ATP binding"/>
    <property type="evidence" value="ECO:0007669"/>
    <property type="project" value="UniProtKB-KW"/>
</dbReference>
<feature type="transmembrane region" description="Helical" evidence="10">
    <location>
        <begin position="408"/>
        <end position="427"/>
    </location>
</feature>
<dbReference type="SUPFAM" id="SSF52540">
    <property type="entry name" value="P-loop containing nucleoside triphosphate hydrolases"/>
    <property type="match status" value="2"/>
</dbReference>
<dbReference type="FunFam" id="1.20.1560.10:FF:000066">
    <property type="entry name" value="ABC multidrug transporter (Eurofung)"/>
    <property type="match status" value="1"/>
</dbReference>
<name>A0AAE0LY05_9PEZI</name>
<dbReference type="PROSITE" id="PS50929">
    <property type="entry name" value="ABC_TM1F"/>
    <property type="match status" value="2"/>
</dbReference>
<dbReference type="EMBL" id="JAUEDM010000011">
    <property type="protein sequence ID" value="KAK3311928.1"/>
    <property type="molecule type" value="Genomic_DNA"/>
</dbReference>
<dbReference type="SMART" id="SM00382">
    <property type="entry name" value="AAA"/>
    <property type="match status" value="2"/>
</dbReference>
<evidence type="ECO:0000313" key="13">
    <source>
        <dbReference type="EMBL" id="KAK3311928.1"/>
    </source>
</evidence>
<evidence type="ECO:0000256" key="8">
    <source>
        <dbReference type="ARBA" id="ARBA00059074"/>
    </source>
</evidence>
<feature type="transmembrane region" description="Helical" evidence="10">
    <location>
        <begin position="380"/>
        <end position="402"/>
    </location>
</feature>